<dbReference type="SUPFAM" id="SSF159594">
    <property type="entry name" value="XCC0632-like"/>
    <property type="match status" value="1"/>
</dbReference>
<organism evidence="2 3">
    <name type="scientific">Dyella tabacisoli</name>
    <dbReference type="NCBI Taxonomy" id="2282381"/>
    <lineage>
        <taxon>Bacteria</taxon>
        <taxon>Pseudomonadati</taxon>
        <taxon>Pseudomonadota</taxon>
        <taxon>Gammaproteobacteria</taxon>
        <taxon>Lysobacterales</taxon>
        <taxon>Rhodanobacteraceae</taxon>
        <taxon>Dyella</taxon>
    </lineage>
</organism>
<evidence type="ECO:0000259" key="1">
    <source>
        <dbReference type="Pfam" id="PF03886"/>
    </source>
</evidence>
<proteinExistence type="predicted"/>
<dbReference type="Pfam" id="PF03886">
    <property type="entry name" value="ABC_trans_aux"/>
    <property type="match status" value="1"/>
</dbReference>
<reference evidence="2 3" key="1">
    <citation type="submission" date="2018-07" db="EMBL/GenBank/DDBJ databases">
        <title>Dyella tabacisoli L4-6T, whole genome shotgun sequence.</title>
        <authorList>
            <person name="Zhou X.-K."/>
            <person name="Li W.-J."/>
            <person name="Duan Y.-Q."/>
        </authorList>
    </citation>
    <scope>NUCLEOTIDE SEQUENCE [LARGE SCALE GENOMIC DNA]</scope>
    <source>
        <strain evidence="2 3">L4-6</strain>
    </source>
</reference>
<comment type="caution">
    <text evidence="2">The sequence shown here is derived from an EMBL/GenBank/DDBJ whole genome shotgun (WGS) entry which is preliminary data.</text>
</comment>
<accession>A0A369URR0</accession>
<keyword evidence="3" id="KW-1185">Reference proteome</keyword>
<feature type="domain" description="ABC-type transport auxiliary lipoprotein component" evidence="1">
    <location>
        <begin position="43"/>
        <end position="191"/>
    </location>
</feature>
<dbReference type="EMBL" id="QQAH01000002">
    <property type="protein sequence ID" value="RDD82993.1"/>
    <property type="molecule type" value="Genomic_DNA"/>
</dbReference>
<protein>
    <recommendedName>
        <fullName evidence="1">ABC-type transport auxiliary lipoprotein component domain-containing protein</fullName>
    </recommendedName>
</protein>
<dbReference type="InterPro" id="IPR005586">
    <property type="entry name" value="ABC_trans_aux"/>
</dbReference>
<dbReference type="RefSeq" id="WP_114844107.1">
    <property type="nucleotide sequence ID" value="NZ_JBHSPE010000001.1"/>
</dbReference>
<sequence>MIRVAYRPLLLVAVVALAACSSVPLHYYTLVPPAGDYVPTATQAAMTLPSASFQFELLPVSVPAQVDQPQLVVRQGGQGVAMLNGERWIAPLGDEVRSALSADLTRQLRTQDVSGLPAGAKPVLRIKLDLRRFDSEPGRYALIDAAWSIRSLKGGATLACTSRISETVGPGYDALVQGHQRAIAELATQIAIVAGPLAAGQTPACPDGAK</sequence>
<dbReference type="Proteomes" id="UP000253782">
    <property type="component" value="Unassembled WGS sequence"/>
</dbReference>
<dbReference type="Gene3D" id="3.40.50.10610">
    <property type="entry name" value="ABC-type transport auxiliary lipoprotein component"/>
    <property type="match status" value="1"/>
</dbReference>
<evidence type="ECO:0000313" key="2">
    <source>
        <dbReference type="EMBL" id="RDD82993.1"/>
    </source>
</evidence>
<dbReference type="OrthoDB" id="5949767at2"/>
<dbReference type="PROSITE" id="PS51257">
    <property type="entry name" value="PROKAR_LIPOPROTEIN"/>
    <property type="match status" value="1"/>
</dbReference>
<gene>
    <name evidence="2" type="ORF">DVJ77_03860</name>
</gene>
<evidence type="ECO:0000313" key="3">
    <source>
        <dbReference type="Proteomes" id="UP000253782"/>
    </source>
</evidence>
<name>A0A369URR0_9GAMM</name>
<dbReference type="AlphaFoldDB" id="A0A369URR0"/>